<dbReference type="AlphaFoldDB" id="A0A2S1QVF1"/>
<protein>
    <submittedName>
        <fullName evidence="2">GNAT family N-acetyltransferase</fullName>
    </submittedName>
</protein>
<keyword evidence="3" id="KW-1185">Reference proteome</keyword>
<proteinExistence type="predicted"/>
<dbReference type="CDD" id="cd04301">
    <property type="entry name" value="NAT_SF"/>
    <property type="match status" value="1"/>
</dbReference>
<evidence type="ECO:0000259" key="1">
    <source>
        <dbReference type="PROSITE" id="PS51186"/>
    </source>
</evidence>
<gene>
    <name evidence="2" type="ORF">HYN59_04395</name>
</gene>
<accession>A0A2S1QVF1</accession>
<dbReference type="OrthoDB" id="9796171at2"/>
<keyword evidence="2" id="KW-0808">Transferase</keyword>
<dbReference type="RefSeq" id="WP_108777106.1">
    <property type="nucleotide sequence ID" value="NZ_CP029186.1"/>
</dbReference>
<reference evidence="2 3" key="1">
    <citation type="submission" date="2018-04" db="EMBL/GenBank/DDBJ databases">
        <title>Genome sequencing of Flavobacterium sp. HYN0059.</title>
        <authorList>
            <person name="Yi H."/>
            <person name="Baek C."/>
        </authorList>
    </citation>
    <scope>NUCLEOTIDE SEQUENCE [LARGE SCALE GENOMIC DNA]</scope>
    <source>
        <strain evidence="2 3">HYN0059</strain>
    </source>
</reference>
<feature type="domain" description="N-acetyltransferase" evidence="1">
    <location>
        <begin position="8"/>
        <end position="150"/>
    </location>
</feature>
<sequence>MNPQFKIKRFNELSLDELYQVLQLRSEVFVVEQNCVYQDIDGKDAKALHLLGTFDNKIVAYTRLFAPGYYFENASIGRVVISPKFRDRKWGHGLMKASIDGIREHFSTGNITISAQLYLKKFYESHGFVQDGEQYLEDDIPHIRMHAAISDF</sequence>
<dbReference type="Pfam" id="PF13673">
    <property type="entry name" value="Acetyltransf_10"/>
    <property type="match status" value="1"/>
</dbReference>
<organism evidence="2 3">
    <name type="scientific">Flavobacterium album</name>
    <dbReference type="NCBI Taxonomy" id="2175091"/>
    <lineage>
        <taxon>Bacteria</taxon>
        <taxon>Pseudomonadati</taxon>
        <taxon>Bacteroidota</taxon>
        <taxon>Flavobacteriia</taxon>
        <taxon>Flavobacteriales</taxon>
        <taxon>Flavobacteriaceae</taxon>
        <taxon>Flavobacterium</taxon>
    </lineage>
</organism>
<evidence type="ECO:0000313" key="2">
    <source>
        <dbReference type="EMBL" id="AWH84400.1"/>
    </source>
</evidence>
<dbReference type="Proteomes" id="UP000244929">
    <property type="component" value="Chromosome"/>
</dbReference>
<dbReference type="SUPFAM" id="SSF55729">
    <property type="entry name" value="Acyl-CoA N-acyltransferases (Nat)"/>
    <property type="match status" value="1"/>
</dbReference>
<dbReference type="EMBL" id="CP029186">
    <property type="protein sequence ID" value="AWH84400.1"/>
    <property type="molecule type" value="Genomic_DNA"/>
</dbReference>
<dbReference type="PROSITE" id="PS51186">
    <property type="entry name" value="GNAT"/>
    <property type="match status" value="1"/>
</dbReference>
<dbReference type="KEGG" id="falb:HYN59_04395"/>
<dbReference type="InterPro" id="IPR016181">
    <property type="entry name" value="Acyl_CoA_acyltransferase"/>
</dbReference>
<evidence type="ECO:0000313" key="3">
    <source>
        <dbReference type="Proteomes" id="UP000244929"/>
    </source>
</evidence>
<dbReference type="InterPro" id="IPR000182">
    <property type="entry name" value="GNAT_dom"/>
</dbReference>
<dbReference type="GO" id="GO:0016747">
    <property type="term" value="F:acyltransferase activity, transferring groups other than amino-acyl groups"/>
    <property type="evidence" value="ECO:0007669"/>
    <property type="project" value="InterPro"/>
</dbReference>
<name>A0A2S1QVF1_9FLAO</name>
<dbReference type="Gene3D" id="3.40.630.30">
    <property type="match status" value="1"/>
</dbReference>